<evidence type="ECO:0000313" key="1">
    <source>
        <dbReference type="EMBL" id="PWN47587.1"/>
    </source>
</evidence>
<sequence length="746" mass="77895">MHGFDSFDQGHLMMPSSTDQAPDFDLFIESDLFSGTSASAPVGGEASSHLQASGLKASTSPLSLSRSSSTPQSSSSSIFPPSPHLSDVFSFHSAGPSSALHDFTFDFIENSQPSIDMHPSITPFGQDPSKDAAFEEAARKGFSPKVEQDASLMWTDSDAMAEDTSRAEAFESIGFDGPYAAAPSPAIANLDASSHAQVPQLPPPGTTVLGAQVAQAASSPTPPTFTAAEVQSPRSEKKRKLNSTSAADSVASSGGKKGPRGRKAGAREQSKEAKEGADNAQADGPASPRAVEDRGTIDPDSTPTTQSAAPKKAPGQRRPPPSASQITAAGNPFPVIDTSAKHSSLFVPPDTSGLTKREARLVKNRAAAFLSRQRKREQFDELEVKCKALSRMGWRMWEAIAGSDAPAEAINMTILKVLFADEEAGVRSCLEEIIRKKGASIAPTAEDAHSTNRDSAAPESVRSSSPTKQGSPSPAPEETGATPSKAKRGARAEVERLKAELSASKAREASLQREVESVRRTLRSTALCGEGERSWSATGFPGSIPPCELPQPPHVPSQHMQVPPNGLPTNGGGLSITIAPDPASLPAVGIKMERDDSLPVHFSSSADPVRTGDEMETSIDFARTPTIERFSAAAIRSKKQSKAFARGESLGLGLNLGAIRMASCSPTVQPPSSPSTASTTSDSTTVHFGGGGGGGQSVVHHHANEKRKAAGSMALMVILFSFALLGMPAAEFSRIGLSRTGSSSLG</sequence>
<protein>
    <submittedName>
        <fullName evidence="1">Uncharacterized protein</fullName>
    </submittedName>
</protein>
<dbReference type="EMBL" id="KZ820391">
    <property type="protein sequence ID" value="PWN47587.1"/>
    <property type="molecule type" value="Genomic_DNA"/>
</dbReference>
<evidence type="ECO:0000313" key="2">
    <source>
        <dbReference type="Proteomes" id="UP000245626"/>
    </source>
</evidence>
<gene>
    <name evidence="1" type="ORF">IE53DRAFT_242456</name>
</gene>
<keyword evidence="2" id="KW-1185">Reference proteome</keyword>
<dbReference type="Proteomes" id="UP000245626">
    <property type="component" value="Unassembled WGS sequence"/>
</dbReference>
<reference evidence="1 2" key="1">
    <citation type="journal article" date="2018" name="Mol. Biol. Evol.">
        <title>Broad Genomic Sampling Reveals a Smut Pathogenic Ancestry of the Fungal Clade Ustilaginomycotina.</title>
        <authorList>
            <person name="Kijpornyongpan T."/>
            <person name="Mondo S.J."/>
            <person name="Barry K."/>
            <person name="Sandor L."/>
            <person name="Lee J."/>
            <person name="Lipzen A."/>
            <person name="Pangilinan J."/>
            <person name="LaButti K."/>
            <person name="Hainaut M."/>
            <person name="Henrissat B."/>
            <person name="Grigoriev I.V."/>
            <person name="Spatafora J.W."/>
            <person name="Aime M.C."/>
        </authorList>
    </citation>
    <scope>NUCLEOTIDE SEQUENCE [LARGE SCALE GENOMIC DNA]</scope>
    <source>
        <strain evidence="1 2">SA 807</strain>
    </source>
</reference>
<accession>A0ACD0NP71</accession>
<organism evidence="1 2">
    <name type="scientific">Violaceomyces palustris</name>
    <dbReference type="NCBI Taxonomy" id="1673888"/>
    <lineage>
        <taxon>Eukaryota</taxon>
        <taxon>Fungi</taxon>
        <taxon>Dikarya</taxon>
        <taxon>Basidiomycota</taxon>
        <taxon>Ustilaginomycotina</taxon>
        <taxon>Ustilaginomycetes</taxon>
        <taxon>Violaceomycetales</taxon>
        <taxon>Violaceomycetaceae</taxon>
        <taxon>Violaceomyces</taxon>
    </lineage>
</organism>
<name>A0ACD0NP71_9BASI</name>
<proteinExistence type="predicted"/>